<protein>
    <recommendedName>
        <fullName evidence="3">Dehydrogenase (Flavoprotein)</fullName>
    </recommendedName>
</protein>
<dbReference type="Pfam" id="PF13450">
    <property type="entry name" value="NAD_binding_8"/>
    <property type="match status" value="1"/>
</dbReference>
<keyword evidence="2" id="KW-1185">Reference proteome</keyword>
<dbReference type="PANTHER" id="PTHR42685:SF22">
    <property type="entry name" value="CONDITIONED MEDIUM FACTOR RECEPTOR 1"/>
    <property type="match status" value="1"/>
</dbReference>
<evidence type="ECO:0000313" key="2">
    <source>
        <dbReference type="Proteomes" id="UP000600214"/>
    </source>
</evidence>
<proteinExistence type="predicted"/>
<dbReference type="InterPro" id="IPR036188">
    <property type="entry name" value="FAD/NAD-bd_sf"/>
</dbReference>
<dbReference type="RefSeq" id="WP_188938090.1">
    <property type="nucleotide sequence ID" value="NZ_BMIA01000004.1"/>
</dbReference>
<name>A0ABQ1Z7A2_9BACT</name>
<gene>
    <name evidence="1" type="ORF">GCM10007423_52570</name>
</gene>
<dbReference type="SUPFAM" id="SSF51905">
    <property type="entry name" value="FAD/NAD(P)-binding domain"/>
    <property type="match status" value="1"/>
</dbReference>
<evidence type="ECO:0008006" key="3">
    <source>
        <dbReference type="Google" id="ProtNLM"/>
    </source>
</evidence>
<dbReference type="PANTHER" id="PTHR42685">
    <property type="entry name" value="GERANYLGERANYL DIPHOSPHATE REDUCTASE"/>
    <property type="match status" value="1"/>
</dbReference>
<dbReference type="EMBL" id="BMIA01000004">
    <property type="protein sequence ID" value="GGH50098.1"/>
    <property type="molecule type" value="Genomic_DNA"/>
</dbReference>
<dbReference type="InterPro" id="IPR050407">
    <property type="entry name" value="Geranylgeranyl_reductase"/>
</dbReference>
<dbReference type="Proteomes" id="UP000600214">
    <property type="component" value="Unassembled WGS sequence"/>
</dbReference>
<evidence type="ECO:0000313" key="1">
    <source>
        <dbReference type="EMBL" id="GGH50098.1"/>
    </source>
</evidence>
<dbReference type="PRINTS" id="PR00420">
    <property type="entry name" value="RNGMNOXGNASE"/>
</dbReference>
<sequence length="379" mass="42344">METRTEHFECAIVGGGLAGLCLAIQLADKDISVVVFEKGKYPFHKVCGEYISMESWPFLESLGLSPGKLALPKIDSLGISSDRGFMLNHHLGMGGFGISRYSLDHQLFEIASRKGVRVVQECRVTDVQRNAGDAFQIRTSRGDFTSKIVCGSYGKYAPQFIHLDESNAPDADSQNYIGVKYHIKTDFPANRIELHNFNDGYCGISKVDRDWYCLCYLTTARNLIENGKDVKQMEEAVLFQNPFLKHYFKNSDFVNAQPLVISNVQFSKKQTDSNGIFLLGDAAGSITPLCGNGMSMGMRASKLLAGQLILLFNAKQTHESALQNYQRVWNAEFGTRIKAGYHLQKLFGKSRTTDFALKFLDQSPWLTSKLVSLTHGEIF</sequence>
<reference evidence="2" key="1">
    <citation type="journal article" date="2019" name="Int. J. Syst. Evol. Microbiol.">
        <title>The Global Catalogue of Microorganisms (GCM) 10K type strain sequencing project: providing services to taxonomists for standard genome sequencing and annotation.</title>
        <authorList>
            <consortium name="The Broad Institute Genomics Platform"/>
            <consortium name="The Broad Institute Genome Sequencing Center for Infectious Disease"/>
            <person name="Wu L."/>
            <person name="Ma J."/>
        </authorList>
    </citation>
    <scope>NUCLEOTIDE SEQUENCE [LARGE SCALE GENOMIC DNA]</scope>
    <source>
        <strain evidence="2">CGMCC 1.15288</strain>
    </source>
</reference>
<organism evidence="1 2">
    <name type="scientific">Dyadobacter endophyticus</name>
    <dbReference type="NCBI Taxonomy" id="1749036"/>
    <lineage>
        <taxon>Bacteria</taxon>
        <taxon>Pseudomonadati</taxon>
        <taxon>Bacteroidota</taxon>
        <taxon>Cytophagia</taxon>
        <taxon>Cytophagales</taxon>
        <taxon>Spirosomataceae</taxon>
        <taxon>Dyadobacter</taxon>
    </lineage>
</organism>
<comment type="caution">
    <text evidence="1">The sequence shown here is derived from an EMBL/GenBank/DDBJ whole genome shotgun (WGS) entry which is preliminary data.</text>
</comment>
<accession>A0ABQ1Z7A2</accession>
<dbReference type="Gene3D" id="3.50.50.60">
    <property type="entry name" value="FAD/NAD(P)-binding domain"/>
    <property type="match status" value="1"/>
</dbReference>